<dbReference type="Proteomes" id="UP000078397">
    <property type="component" value="Unassembled WGS sequence"/>
</dbReference>
<dbReference type="STRING" id="1380566.A0A179F3I0"/>
<gene>
    <name evidence="2" type="ORF">VFPPC_10023</name>
</gene>
<dbReference type="GO" id="GO:0004029">
    <property type="term" value="F:aldehyde dehydrogenase (NAD+) activity"/>
    <property type="evidence" value="ECO:0007669"/>
    <property type="project" value="TreeGrafter"/>
</dbReference>
<dbReference type="AlphaFoldDB" id="A0A179F3I0"/>
<dbReference type="InterPro" id="IPR036291">
    <property type="entry name" value="NAD(P)-bd_dom_sf"/>
</dbReference>
<dbReference type="Pfam" id="PF13460">
    <property type="entry name" value="NAD_binding_10"/>
    <property type="match status" value="1"/>
</dbReference>
<dbReference type="KEGG" id="pchm:VFPPC_10023"/>
<evidence type="ECO:0000313" key="3">
    <source>
        <dbReference type="Proteomes" id="UP000078397"/>
    </source>
</evidence>
<evidence type="ECO:0000313" key="2">
    <source>
        <dbReference type="EMBL" id="OAQ59930.1"/>
    </source>
</evidence>
<dbReference type="InterPro" id="IPR016040">
    <property type="entry name" value="NAD(P)-bd_dom"/>
</dbReference>
<reference evidence="2 3" key="1">
    <citation type="journal article" date="2016" name="PLoS Pathog.">
        <title>Biosynthesis of antibiotic leucinostatins in bio-control fungus Purpureocillium lilacinum and their inhibition on phytophthora revealed by genome mining.</title>
        <authorList>
            <person name="Wang G."/>
            <person name="Liu Z."/>
            <person name="Lin R."/>
            <person name="Li E."/>
            <person name="Mao Z."/>
            <person name="Ling J."/>
            <person name="Yang Y."/>
            <person name="Yin W.B."/>
            <person name="Xie B."/>
        </authorList>
    </citation>
    <scope>NUCLEOTIDE SEQUENCE [LARGE SCALE GENOMIC DNA]</scope>
    <source>
        <strain evidence="2">170</strain>
    </source>
</reference>
<dbReference type="InterPro" id="IPR051783">
    <property type="entry name" value="NAD(P)-dependent_oxidoreduct"/>
</dbReference>
<dbReference type="PANTHER" id="PTHR48079:SF6">
    <property type="entry name" value="NAD(P)-BINDING DOMAIN-CONTAINING PROTEIN-RELATED"/>
    <property type="match status" value="1"/>
</dbReference>
<dbReference type="RefSeq" id="XP_018137891.1">
    <property type="nucleotide sequence ID" value="XM_018288466.1"/>
</dbReference>
<dbReference type="SUPFAM" id="SSF51735">
    <property type="entry name" value="NAD(P)-binding Rossmann-fold domains"/>
    <property type="match status" value="1"/>
</dbReference>
<name>A0A179F3I0_METCM</name>
<organism evidence="2 3">
    <name type="scientific">Pochonia chlamydosporia 170</name>
    <dbReference type="NCBI Taxonomy" id="1380566"/>
    <lineage>
        <taxon>Eukaryota</taxon>
        <taxon>Fungi</taxon>
        <taxon>Dikarya</taxon>
        <taxon>Ascomycota</taxon>
        <taxon>Pezizomycotina</taxon>
        <taxon>Sordariomycetes</taxon>
        <taxon>Hypocreomycetidae</taxon>
        <taxon>Hypocreales</taxon>
        <taxon>Clavicipitaceae</taxon>
        <taxon>Pochonia</taxon>
    </lineage>
</organism>
<comment type="caution">
    <text evidence="2">The sequence shown here is derived from an EMBL/GenBank/DDBJ whole genome shotgun (WGS) entry which is preliminary data.</text>
</comment>
<dbReference type="EMBL" id="LSBJ02000004">
    <property type="protein sequence ID" value="OAQ59930.1"/>
    <property type="molecule type" value="Genomic_DNA"/>
</dbReference>
<dbReference type="Gene3D" id="3.40.50.720">
    <property type="entry name" value="NAD(P)-binding Rossmann-like Domain"/>
    <property type="match status" value="1"/>
</dbReference>
<feature type="domain" description="NAD(P)-binding" evidence="1">
    <location>
        <begin position="7"/>
        <end position="153"/>
    </location>
</feature>
<proteinExistence type="predicted"/>
<keyword evidence="3" id="KW-1185">Reference proteome</keyword>
<protein>
    <submittedName>
        <fullName evidence="2">Reductase</fullName>
    </submittedName>
</protein>
<sequence>MKILILGGTKFAGLHAAKEAVSKGHQVTLFNRGTHPAPDGVTSIVGDRLAPNGYASLDGRTFDVVIDTWSTDPTAVQKAVDALRGRVGHYIYISTLSVYNFEEGNAPYNESTPLFDPEKTDVQYIKDKVRGESFISDSGIRHTFIRPGVILGPDESVWRLPWWLLRMKRGGKTLAPGPRDLQLQFIDVRDLAKFTIHAAEEKLEGPYNLVSEMNHVSFGSFLDTANKVAGSNAELCWLDAEKVIEAGVGPWVEMPMWLPPGDLSVYSSDVSKALGAGLTVRLAKDTISDTWEWVTSLKKLPDTVKVGLDPAKEKEVLEKYCQG</sequence>
<dbReference type="PANTHER" id="PTHR48079">
    <property type="entry name" value="PROTEIN YEEZ"/>
    <property type="match status" value="1"/>
</dbReference>
<dbReference type="GO" id="GO:0005737">
    <property type="term" value="C:cytoplasm"/>
    <property type="evidence" value="ECO:0007669"/>
    <property type="project" value="TreeGrafter"/>
</dbReference>
<evidence type="ECO:0000259" key="1">
    <source>
        <dbReference type="Pfam" id="PF13460"/>
    </source>
</evidence>
<dbReference type="OrthoDB" id="419598at2759"/>
<dbReference type="GeneID" id="28852460"/>
<accession>A0A179F3I0</accession>